<evidence type="ECO:0000259" key="5">
    <source>
        <dbReference type="PROSITE" id="PS50011"/>
    </source>
</evidence>
<evidence type="ECO:0000256" key="4">
    <source>
        <dbReference type="SAM" id="MobiDB-lite"/>
    </source>
</evidence>
<dbReference type="OrthoDB" id="193931at2759"/>
<dbReference type="Pfam" id="PF00069">
    <property type="entry name" value="Pkinase"/>
    <property type="match status" value="1"/>
</dbReference>
<dbReference type="PROSITE" id="PS00107">
    <property type="entry name" value="PROTEIN_KINASE_ATP"/>
    <property type="match status" value="1"/>
</dbReference>
<feature type="domain" description="Protein kinase" evidence="5">
    <location>
        <begin position="27"/>
        <end position="297"/>
    </location>
</feature>
<dbReference type="GO" id="GO:0004674">
    <property type="term" value="F:protein serine/threonine kinase activity"/>
    <property type="evidence" value="ECO:0007669"/>
    <property type="project" value="TreeGrafter"/>
</dbReference>
<keyword evidence="6" id="KW-0418">Kinase</keyword>
<accession>A0A5C3QT70</accession>
<dbReference type="InterPro" id="IPR017441">
    <property type="entry name" value="Protein_kinase_ATP_BS"/>
</dbReference>
<keyword evidence="6" id="KW-0808">Transferase</keyword>
<dbReference type="InterPro" id="IPR008271">
    <property type="entry name" value="Ser/Thr_kinase_AS"/>
</dbReference>
<dbReference type="PANTHER" id="PTHR24346:SF110">
    <property type="entry name" value="NON-SPECIFIC SERINE_THREONINE PROTEIN KINASE"/>
    <property type="match status" value="1"/>
</dbReference>
<feature type="compositionally biased region" description="Low complexity" evidence="4">
    <location>
        <begin position="434"/>
        <end position="455"/>
    </location>
</feature>
<gene>
    <name evidence="6" type="ORF">BDV98DRAFT_283335</name>
</gene>
<dbReference type="STRING" id="1884261.A0A5C3QT70"/>
<dbReference type="GO" id="GO:0005524">
    <property type="term" value="F:ATP binding"/>
    <property type="evidence" value="ECO:0007669"/>
    <property type="project" value="UniProtKB-UniRule"/>
</dbReference>
<organism evidence="6 7">
    <name type="scientific">Pterulicium gracile</name>
    <dbReference type="NCBI Taxonomy" id="1884261"/>
    <lineage>
        <taxon>Eukaryota</taxon>
        <taxon>Fungi</taxon>
        <taxon>Dikarya</taxon>
        <taxon>Basidiomycota</taxon>
        <taxon>Agaricomycotina</taxon>
        <taxon>Agaricomycetes</taxon>
        <taxon>Agaricomycetidae</taxon>
        <taxon>Agaricales</taxon>
        <taxon>Pleurotineae</taxon>
        <taxon>Pterulaceae</taxon>
        <taxon>Pterulicium</taxon>
    </lineage>
</organism>
<evidence type="ECO:0000256" key="3">
    <source>
        <dbReference type="PROSITE-ProRule" id="PRU10141"/>
    </source>
</evidence>
<dbReference type="SUPFAM" id="SSF56112">
    <property type="entry name" value="Protein kinase-like (PK-like)"/>
    <property type="match status" value="1"/>
</dbReference>
<dbReference type="SMART" id="SM00220">
    <property type="entry name" value="S_TKc"/>
    <property type="match status" value="1"/>
</dbReference>
<proteinExistence type="predicted"/>
<dbReference type="EMBL" id="ML178817">
    <property type="protein sequence ID" value="TFL05082.1"/>
    <property type="molecule type" value="Genomic_DNA"/>
</dbReference>
<dbReference type="InterPro" id="IPR000719">
    <property type="entry name" value="Prot_kinase_dom"/>
</dbReference>
<feature type="region of interest" description="Disordered" evidence="4">
    <location>
        <begin position="486"/>
        <end position="507"/>
    </location>
</feature>
<feature type="region of interest" description="Disordered" evidence="4">
    <location>
        <begin position="376"/>
        <end position="464"/>
    </location>
</feature>
<dbReference type="PANTHER" id="PTHR24346">
    <property type="entry name" value="MAP/MICROTUBULE AFFINITY-REGULATING KINASE"/>
    <property type="match status" value="1"/>
</dbReference>
<feature type="binding site" evidence="3">
    <location>
        <position position="56"/>
    </location>
    <ligand>
        <name>ATP</name>
        <dbReference type="ChEBI" id="CHEBI:30616"/>
    </ligand>
</feature>
<evidence type="ECO:0000256" key="2">
    <source>
        <dbReference type="ARBA" id="ARBA00022840"/>
    </source>
</evidence>
<keyword evidence="2 3" id="KW-0067">ATP-binding</keyword>
<protein>
    <submittedName>
        <fullName evidence="6">Kinase-like domain-containing protein</fullName>
    </submittedName>
</protein>
<dbReference type="PROSITE" id="PS00108">
    <property type="entry name" value="PROTEIN_KINASE_ST"/>
    <property type="match status" value="1"/>
</dbReference>
<dbReference type="InterPro" id="IPR011009">
    <property type="entry name" value="Kinase-like_dom_sf"/>
</dbReference>
<evidence type="ECO:0000313" key="7">
    <source>
        <dbReference type="Proteomes" id="UP000305067"/>
    </source>
</evidence>
<dbReference type="AlphaFoldDB" id="A0A5C3QT70"/>
<keyword evidence="1 3" id="KW-0547">Nucleotide-binding</keyword>
<evidence type="ECO:0000313" key="6">
    <source>
        <dbReference type="EMBL" id="TFL05082.1"/>
    </source>
</evidence>
<dbReference type="GO" id="GO:0035556">
    <property type="term" value="P:intracellular signal transduction"/>
    <property type="evidence" value="ECO:0007669"/>
    <property type="project" value="TreeGrafter"/>
</dbReference>
<feature type="compositionally biased region" description="Basic and acidic residues" evidence="4">
    <location>
        <begin position="376"/>
        <end position="388"/>
    </location>
</feature>
<evidence type="ECO:0000256" key="1">
    <source>
        <dbReference type="ARBA" id="ARBA00022741"/>
    </source>
</evidence>
<dbReference type="PROSITE" id="PS50011">
    <property type="entry name" value="PROTEIN_KINASE_DOM"/>
    <property type="match status" value="1"/>
</dbReference>
<dbReference type="FunFam" id="1.10.510.10:FF:000571">
    <property type="entry name" value="Maternal embryonic leucine zipper kinase"/>
    <property type="match status" value="1"/>
</dbReference>
<sequence length="808" mass="89957">MSTQFDDEIPHLAARKQRKDPRMVGLWKIGRQLGKGAYGRVKIARHALTGQYAAIKILKRAQAPATVSAQLNEVALQAERDDKHFEREIVLMKLLYHPNVLRLYDVWQTSSTYYLILELVTGGDLTTVMARYDDGKVPVQKTVQIFQQILSGLDYCHRFNVVHRDLKCENILVDKNDNVKISDFGLAAWQPSKQAEDFLETSCGSPQYAAPEIISGKAYDGPPTDIWSCGIILIFALSGTLPFDAEDIGDVLASIVKGDYDMPQDIHPDAQDAIRQMLTHDPRRRIKIEELYKHPFFNLFKSRSFVRIPVPFETQNEEAPIAKIDPIILSNVATLWERKTEEDLIKALKSETSNDQKCVYHMLSERRRRFTEEDFRAEKEMAKRQGEQKKRRKARKAARDASPLPEIAGSASQDTATFHPPRAAPPTPRRARQGSTSTPPNGSPGSSLSSTSYSPSPSPAAHAVLSPATENENTIVQYLQDLGAITHTDSPPVAPRTPHASPIKPPRRILRDTRGLKIQNIPLGPDLPQHPVDPHSRTEGLVFSHRNRAALGDIGNTTHRSEASFVLIKQSENIPCDPALPNHNTCGKKGGKKLAVKIVENSIRPAKLRKPRTVFAAFSPATTNSPMSIASTAYSEVGSTPGTPAPKRVLWLTNVFKPKPLTYTLHSIHDVHVTRNACRRLLMRMDVRVYLDDGDELGVLRCRMEEPQGGSEQQLLPFLKFVKFKVEVSLFSRSAPDVGYAGHTLAGAAVCDFQVTLTLVWEKGSTDSMKEICKRLRQDWALDQSGSTVPSEVMPVSRGNAAKFIATH</sequence>
<name>A0A5C3QT70_9AGAR</name>
<reference evidence="6 7" key="1">
    <citation type="journal article" date="2019" name="Nat. Ecol. Evol.">
        <title>Megaphylogeny resolves global patterns of mushroom evolution.</title>
        <authorList>
            <person name="Varga T."/>
            <person name="Krizsan K."/>
            <person name="Foldi C."/>
            <person name="Dima B."/>
            <person name="Sanchez-Garcia M."/>
            <person name="Sanchez-Ramirez S."/>
            <person name="Szollosi G.J."/>
            <person name="Szarkandi J.G."/>
            <person name="Papp V."/>
            <person name="Albert L."/>
            <person name="Andreopoulos W."/>
            <person name="Angelini C."/>
            <person name="Antonin V."/>
            <person name="Barry K.W."/>
            <person name="Bougher N.L."/>
            <person name="Buchanan P."/>
            <person name="Buyck B."/>
            <person name="Bense V."/>
            <person name="Catcheside P."/>
            <person name="Chovatia M."/>
            <person name="Cooper J."/>
            <person name="Damon W."/>
            <person name="Desjardin D."/>
            <person name="Finy P."/>
            <person name="Geml J."/>
            <person name="Haridas S."/>
            <person name="Hughes K."/>
            <person name="Justo A."/>
            <person name="Karasinski D."/>
            <person name="Kautmanova I."/>
            <person name="Kiss B."/>
            <person name="Kocsube S."/>
            <person name="Kotiranta H."/>
            <person name="LaButti K.M."/>
            <person name="Lechner B.E."/>
            <person name="Liimatainen K."/>
            <person name="Lipzen A."/>
            <person name="Lukacs Z."/>
            <person name="Mihaltcheva S."/>
            <person name="Morgado L.N."/>
            <person name="Niskanen T."/>
            <person name="Noordeloos M.E."/>
            <person name="Ohm R.A."/>
            <person name="Ortiz-Santana B."/>
            <person name="Ovrebo C."/>
            <person name="Racz N."/>
            <person name="Riley R."/>
            <person name="Savchenko A."/>
            <person name="Shiryaev A."/>
            <person name="Soop K."/>
            <person name="Spirin V."/>
            <person name="Szebenyi C."/>
            <person name="Tomsovsky M."/>
            <person name="Tulloss R.E."/>
            <person name="Uehling J."/>
            <person name="Grigoriev I.V."/>
            <person name="Vagvolgyi C."/>
            <person name="Papp T."/>
            <person name="Martin F.M."/>
            <person name="Miettinen O."/>
            <person name="Hibbett D.S."/>
            <person name="Nagy L.G."/>
        </authorList>
    </citation>
    <scope>NUCLEOTIDE SEQUENCE [LARGE SCALE GENOMIC DNA]</scope>
    <source>
        <strain evidence="6 7">CBS 309.79</strain>
    </source>
</reference>
<dbReference type="Proteomes" id="UP000305067">
    <property type="component" value="Unassembled WGS sequence"/>
</dbReference>
<dbReference type="GO" id="GO:0005737">
    <property type="term" value="C:cytoplasm"/>
    <property type="evidence" value="ECO:0007669"/>
    <property type="project" value="TreeGrafter"/>
</dbReference>
<keyword evidence="7" id="KW-1185">Reference proteome</keyword>
<dbReference type="Gene3D" id="1.10.510.10">
    <property type="entry name" value="Transferase(Phosphotransferase) domain 1"/>
    <property type="match status" value="1"/>
</dbReference>